<evidence type="ECO:0000313" key="7">
    <source>
        <dbReference type="Proteomes" id="UP000250572"/>
    </source>
</evidence>
<dbReference type="PROSITE" id="PS50092">
    <property type="entry name" value="TSP1"/>
    <property type="match status" value="1"/>
</dbReference>
<evidence type="ECO:0000256" key="1">
    <source>
        <dbReference type="ARBA" id="ARBA00022729"/>
    </source>
</evidence>
<dbReference type="SUPFAM" id="SSF82895">
    <property type="entry name" value="TSP-1 type 1 repeat"/>
    <property type="match status" value="1"/>
</dbReference>
<dbReference type="InterPro" id="IPR036383">
    <property type="entry name" value="TSP1_rpt_sf"/>
</dbReference>
<organism evidence="6 7">
    <name type="scientific">Gambusia affinis</name>
    <name type="common">Western mosquitofish</name>
    <name type="synonym">Heterandria affinis</name>
    <dbReference type="NCBI Taxonomy" id="33528"/>
    <lineage>
        <taxon>Eukaryota</taxon>
        <taxon>Metazoa</taxon>
        <taxon>Chordata</taxon>
        <taxon>Craniata</taxon>
        <taxon>Vertebrata</taxon>
        <taxon>Euteleostomi</taxon>
        <taxon>Actinopterygii</taxon>
        <taxon>Neopterygii</taxon>
        <taxon>Teleostei</taxon>
        <taxon>Neoteleostei</taxon>
        <taxon>Acanthomorphata</taxon>
        <taxon>Ovalentaria</taxon>
        <taxon>Atherinomorphae</taxon>
        <taxon>Cyprinodontiformes</taxon>
        <taxon>Poeciliidae</taxon>
        <taxon>Poeciliinae</taxon>
        <taxon>Gambusia</taxon>
    </lineage>
</organism>
<feature type="domain" description="TIL" evidence="4">
    <location>
        <begin position="123"/>
        <end position="168"/>
    </location>
</feature>
<reference evidence="6 7" key="1">
    <citation type="journal article" date="2018" name="G3 (Bethesda)">
        <title>A High-Quality Reference Genome for the Invasive Mosquitofish Gambusia affinis Using a Chicago Library.</title>
        <authorList>
            <person name="Hoffberg S.L."/>
            <person name="Troendle N.J."/>
            <person name="Glenn T.C."/>
            <person name="Mahmud O."/>
            <person name="Louha S."/>
            <person name="Chalopin D."/>
            <person name="Bennetzen J.L."/>
            <person name="Mauricio R."/>
        </authorList>
    </citation>
    <scope>NUCLEOTIDE SEQUENCE [LARGE SCALE GENOMIC DNA]</scope>
    <source>
        <strain evidence="6">NE01/NJP1002.9</strain>
        <tissue evidence="6">Muscle</tissue>
    </source>
</reference>
<dbReference type="InterPro" id="IPR000884">
    <property type="entry name" value="TSP1_rpt"/>
</dbReference>
<sequence>MSSIFSLSCHSHLIKFTAPVACQWSSWSPWSPCSASCGTGQQSSTRRVLQPSLYGGAPCDGLNIRSTACAAPDCGECLKHRRFIQKWNSWGGFTSPPFASLSPCAACPSGERWRRSRPEEEEAPPCERSCGDIYSTPPASCSRLAGGCVCLEGLYRNPEGTCVIPALCPCHDQGVLREVGFISLVEQLILSL</sequence>
<protein>
    <recommendedName>
        <fullName evidence="8">TIL domain-containing protein</fullName>
    </recommendedName>
</protein>
<evidence type="ECO:0000256" key="2">
    <source>
        <dbReference type="ARBA" id="ARBA00023157"/>
    </source>
</evidence>
<dbReference type="InterPro" id="IPR002919">
    <property type="entry name" value="TIL_dom"/>
</dbReference>
<dbReference type="Gene3D" id="2.20.100.10">
    <property type="entry name" value="Thrombospondin type-1 (TSP1) repeat"/>
    <property type="match status" value="1"/>
</dbReference>
<evidence type="ECO:0008006" key="8">
    <source>
        <dbReference type="Google" id="ProtNLM"/>
    </source>
</evidence>
<accession>A0A315VHU8</accession>
<dbReference type="InterPro" id="IPR044004">
    <property type="entry name" value="TSP1_spondin_dom"/>
</dbReference>
<comment type="caution">
    <text evidence="6">The sequence shown here is derived from an EMBL/GenBank/DDBJ whole genome shotgun (WGS) entry which is preliminary data.</text>
</comment>
<keyword evidence="2" id="KW-1015">Disulfide bond</keyword>
<proteinExistence type="predicted"/>
<evidence type="ECO:0000259" key="5">
    <source>
        <dbReference type="Pfam" id="PF19028"/>
    </source>
</evidence>
<dbReference type="EMBL" id="NHOQ01001719">
    <property type="protein sequence ID" value="PWA22452.1"/>
    <property type="molecule type" value="Genomic_DNA"/>
</dbReference>
<keyword evidence="3" id="KW-0325">Glycoprotein</keyword>
<dbReference type="Pfam" id="PF19028">
    <property type="entry name" value="TSP1_spondin"/>
    <property type="match status" value="1"/>
</dbReference>
<dbReference type="InterPro" id="IPR036084">
    <property type="entry name" value="Ser_inhib-like_sf"/>
</dbReference>
<keyword evidence="7" id="KW-1185">Reference proteome</keyword>
<dbReference type="SUPFAM" id="SSF57567">
    <property type="entry name" value="Serine protease inhibitors"/>
    <property type="match status" value="1"/>
</dbReference>
<keyword evidence="1" id="KW-0732">Signal</keyword>
<dbReference type="SMART" id="SM00209">
    <property type="entry name" value="TSP1"/>
    <property type="match status" value="1"/>
</dbReference>
<feature type="domain" description="Spondin-like TSP1" evidence="5">
    <location>
        <begin position="22"/>
        <end position="74"/>
    </location>
</feature>
<dbReference type="AlphaFoldDB" id="A0A315VHU8"/>
<gene>
    <name evidence="6" type="ORF">CCH79_00015402</name>
</gene>
<name>A0A315VHU8_GAMAF</name>
<dbReference type="Proteomes" id="UP000250572">
    <property type="component" value="Unassembled WGS sequence"/>
</dbReference>
<evidence type="ECO:0000256" key="3">
    <source>
        <dbReference type="ARBA" id="ARBA00023180"/>
    </source>
</evidence>
<evidence type="ECO:0000259" key="4">
    <source>
        <dbReference type="Pfam" id="PF01826"/>
    </source>
</evidence>
<dbReference type="Pfam" id="PF01826">
    <property type="entry name" value="TIL"/>
    <property type="match status" value="1"/>
</dbReference>
<evidence type="ECO:0000313" key="6">
    <source>
        <dbReference type="EMBL" id="PWA22452.1"/>
    </source>
</evidence>
<dbReference type="Gene3D" id="2.10.25.10">
    <property type="entry name" value="Laminin"/>
    <property type="match status" value="1"/>
</dbReference>